<keyword evidence="1" id="KW-0472">Membrane</keyword>
<dbReference type="Proteomes" id="UP001235547">
    <property type="component" value="Chromosome 1"/>
</dbReference>
<evidence type="ECO:0008006" key="4">
    <source>
        <dbReference type="Google" id="ProtNLM"/>
    </source>
</evidence>
<evidence type="ECO:0000313" key="3">
    <source>
        <dbReference type="Proteomes" id="UP001235547"/>
    </source>
</evidence>
<accession>A0ABY8D0C5</accession>
<feature type="transmembrane region" description="Helical" evidence="1">
    <location>
        <begin position="78"/>
        <end position="98"/>
    </location>
</feature>
<gene>
    <name evidence="2" type="ORF">PYH38_003198</name>
</gene>
<evidence type="ECO:0000256" key="1">
    <source>
        <dbReference type="SAM" id="Phobius"/>
    </source>
</evidence>
<feature type="transmembrane region" description="Helical" evidence="1">
    <location>
        <begin position="44"/>
        <end position="66"/>
    </location>
</feature>
<keyword evidence="3" id="KW-1185">Reference proteome</keyword>
<name>A0ABY8D0C5_9HYPH</name>
<proteinExistence type="predicted"/>
<keyword evidence="1" id="KW-0812">Transmembrane</keyword>
<sequence length="136" mass="14168">MIDLSSRTLLNKTFVADGIFSLVAGSVLIVGAERLAALVSRESSSASLIALGVGLLLWGVFHIVSLRKGGPSVLATRISIGGDILWQIGSLVLLAAVYRSLTAIGIVLIVVAMIGVADFLFFKMKGASLARMSPVV</sequence>
<feature type="transmembrane region" description="Helical" evidence="1">
    <location>
        <begin position="104"/>
        <end position="122"/>
    </location>
</feature>
<reference evidence="2 3" key="1">
    <citation type="submission" date="2023-03" db="EMBL/GenBank/DDBJ databases">
        <authorList>
            <person name="Kaur S."/>
            <person name="Espinosa-Saiz D."/>
            <person name="Velazquez E."/>
            <person name="Menendez E."/>
            <person name="diCenzo G.C."/>
        </authorList>
    </citation>
    <scope>NUCLEOTIDE SEQUENCE [LARGE SCALE GENOMIC DNA]</scope>
    <source>
        <strain evidence="2 3">LMG 27395</strain>
    </source>
</reference>
<feature type="transmembrane region" description="Helical" evidence="1">
    <location>
        <begin position="12"/>
        <end position="32"/>
    </location>
</feature>
<protein>
    <recommendedName>
        <fullName evidence="4">Transmembrane protein</fullName>
    </recommendedName>
</protein>
<keyword evidence="1" id="KW-1133">Transmembrane helix</keyword>
<evidence type="ECO:0000313" key="2">
    <source>
        <dbReference type="EMBL" id="WEX84331.1"/>
    </source>
</evidence>
<dbReference type="EMBL" id="CP120371">
    <property type="protein sequence ID" value="WEX84331.1"/>
    <property type="molecule type" value="Genomic_DNA"/>
</dbReference>
<organism evidence="2 3">
    <name type="scientific">Sinorhizobium numidicum</name>
    <dbReference type="NCBI Taxonomy" id="680248"/>
    <lineage>
        <taxon>Bacteria</taxon>
        <taxon>Pseudomonadati</taxon>
        <taxon>Pseudomonadota</taxon>
        <taxon>Alphaproteobacteria</taxon>
        <taxon>Hyphomicrobiales</taxon>
        <taxon>Rhizobiaceae</taxon>
        <taxon>Sinorhizobium/Ensifer group</taxon>
        <taxon>Sinorhizobium</taxon>
    </lineage>
</organism>
<dbReference type="RefSeq" id="WP_280735253.1">
    <property type="nucleotide sequence ID" value="NZ_CP120368.1"/>
</dbReference>